<evidence type="ECO:0000313" key="1">
    <source>
        <dbReference type="EMBL" id="VDO44088.1"/>
    </source>
</evidence>
<dbReference type="Proteomes" id="UP000268014">
    <property type="component" value="Unassembled WGS sequence"/>
</dbReference>
<name>A0A0N4WL69_HAEPC</name>
<sequence length="179" mass="21175">MFMVEQLAPNATLIPRCWELWRNTTNFETLTRYTLCCREILKNSTAKNVVIYGKGEGWARDAWLTNSHWSPDRDFMFHAMKEEHKKKFSPDEKGKLDGPPYWPWISTLRTPLDTEECRMGKFAKDLPPTSLHQSGDFRWDHEPDLISSAKQLNDHMDKRRKAVEDEYRSKLIYIQPGRQ</sequence>
<dbReference type="WBParaSite" id="HPLM_0001188001-mRNA-1">
    <property type="protein sequence ID" value="HPLM_0001188001-mRNA-1"/>
    <property type="gene ID" value="HPLM_0001188001"/>
</dbReference>
<dbReference type="EMBL" id="UZAF01017690">
    <property type="protein sequence ID" value="VDO44088.1"/>
    <property type="molecule type" value="Genomic_DNA"/>
</dbReference>
<accession>A0A0N4WL69</accession>
<keyword evidence="2" id="KW-1185">Reference proteome</keyword>
<evidence type="ECO:0000313" key="2">
    <source>
        <dbReference type="Proteomes" id="UP000268014"/>
    </source>
</evidence>
<reference evidence="3" key="1">
    <citation type="submission" date="2017-02" db="UniProtKB">
        <authorList>
            <consortium name="WormBaseParasite"/>
        </authorList>
    </citation>
    <scope>IDENTIFICATION</scope>
</reference>
<dbReference type="PANTHER" id="PTHR31562:SF9">
    <property type="entry name" value="GLYCOSYLTRANSFERASE FAMILY 8 PROTEIN"/>
    <property type="match status" value="1"/>
</dbReference>
<proteinExistence type="predicted"/>
<protein>
    <submittedName>
        <fullName evidence="1 3">Uncharacterized protein</fullName>
    </submittedName>
</protein>
<dbReference type="InterPro" id="IPR004988">
    <property type="entry name" value="DUF273"/>
</dbReference>
<organism evidence="3">
    <name type="scientific">Haemonchus placei</name>
    <name type="common">Barber's pole worm</name>
    <dbReference type="NCBI Taxonomy" id="6290"/>
    <lineage>
        <taxon>Eukaryota</taxon>
        <taxon>Metazoa</taxon>
        <taxon>Ecdysozoa</taxon>
        <taxon>Nematoda</taxon>
        <taxon>Chromadorea</taxon>
        <taxon>Rhabditida</taxon>
        <taxon>Rhabditina</taxon>
        <taxon>Rhabditomorpha</taxon>
        <taxon>Strongyloidea</taxon>
        <taxon>Trichostrongylidae</taxon>
        <taxon>Haemonchus</taxon>
    </lineage>
</organism>
<dbReference type="AlphaFoldDB" id="A0A0N4WL69"/>
<reference evidence="1 2" key="2">
    <citation type="submission" date="2018-11" db="EMBL/GenBank/DDBJ databases">
        <authorList>
            <consortium name="Pathogen Informatics"/>
        </authorList>
    </citation>
    <scope>NUCLEOTIDE SEQUENCE [LARGE SCALE GENOMIC DNA]</scope>
    <source>
        <strain evidence="1 2">MHpl1</strain>
    </source>
</reference>
<dbReference type="PANTHER" id="PTHR31562">
    <property type="entry name" value="PROTEIN CBG18972"/>
    <property type="match status" value="1"/>
</dbReference>
<dbReference type="Pfam" id="PF03314">
    <property type="entry name" value="DUF273"/>
    <property type="match status" value="1"/>
</dbReference>
<dbReference type="STRING" id="6290.A0A0N4WL69"/>
<dbReference type="OrthoDB" id="5860920at2759"/>
<gene>
    <name evidence="1" type="ORF">HPLM_LOCUS11872</name>
</gene>
<evidence type="ECO:0000313" key="3">
    <source>
        <dbReference type="WBParaSite" id="HPLM_0001188001-mRNA-1"/>
    </source>
</evidence>